<dbReference type="RefSeq" id="WP_236163468.1">
    <property type="nucleotide sequence ID" value="NZ_BQKK01000001.1"/>
</dbReference>
<name>A0AAV5G6K3_CORAM</name>
<dbReference type="AlphaFoldDB" id="A0AAV5G6K3"/>
<organism evidence="1 2">
    <name type="scientific">Corynebacterium ammoniagenes</name>
    <name type="common">Brevibacterium ammoniagenes</name>
    <dbReference type="NCBI Taxonomy" id="1697"/>
    <lineage>
        <taxon>Bacteria</taxon>
        <taxon>Bacillati</taxon>
        <taxon>Actinomycetota</taxon>
        <taxon>Actinomycetes</taxon>
        <taxon>Mycobacteriales</taxon>
        <taxon>Corynebacteriaceae</taxon>
        <taxon>Corynebacterium</taxon>
    </lineage>
</organism>
<accession>A0AAV5G6K3</accession>
<dbReference type="Proteomes" id="UP001054925">
    <property type="component" value="Unassembled WGS sequence"/>
</dbReference>
<gene>
    <name evidence="1" type="ORF">CAT723_02240</name>
</gene>
<comment type="caution">
    <text evidence="1">The sequence shown here is derived from an EMBL/GenBank/DDBJ whole genome shotgun (WGS) entry which is preliminary data.</text>
</comment>
<proteinExistence type="predicted"/>
<evidence type="ECO:0000313" key="1">
    <source>
        <dbReference type="EMBL" id="GJN41745.1"/>
    </source>
</evidence>
<evidence type="ECO:0000313" key="2">
    <source>
        <dbReference type="Proteomes" id="UP001054925"/>
    </source>
</evidence>
<reference evidence="1" key="1">
    <citation type="submission" date="2021-12" db="EMBL/GenBank/DDBJ databases">
        <title>Draft genome sequence of Corynebacterium ammoniagenes strain T-723.</title>
        <authorList>
            <person name="Matsuzawa M."/>
            <person name="Hiratani M."/>
            <person name="Abe I."/>
            <person name="Tsuji Y."/>
            <person name="Nakamura J."/>
        </authorList>
    </citation>
    <scope>NUCLEOTIDE SEQUENCE</scope>
    <source>
        <strain evidence="1">T-723</strain>
    </source>
</reference>
<protein>
    <submittedName>
        <fullName evidence="1">Uncharacterized protein</fullName>
    </submittedName>
</protein>
<dbReference type="EMBL" id="BQKK01000001">
    <property type="protein sequence ID" value="GJN41745.1"/>
    <property type="molecule type" value="Genomic_DNA"/>
</dbReference>
<sequence length="149" mass="16867">MSIYQFESAGKYLVNNFVENKVPEAMSTLSEDELRWVENGEGDFPVEIIKRVRDGADDEKQRVLHMIAIAGTWYIAATDSYWAAGQIDGDSYSARVGIVLMTRSPESYYPVHKQMEMIALREADSDQRIGHLASTMTREARMARKPAES</sequence>